<dbReference type="Proteomes" id="UP000614221">
    <property type="component" value="Unassembled WGS sequence"/>
</dbReference>
<dbReference type="RefSeq" id="WP_188979526.1">
    <property type="nucleotide sequence ID" value="NZ_BMPD01000006.1"/>
</dbReference>
<dbReference type="PANTHER" id="PTHR13696:SF99">
    <property type="entry name" value="COBYRINIC ACID AC-DIAMIDE SYNTHASE"/>
    <property type="match status" value="1"/>
</dbReference>
<dbReference type="InterPro" id="IPR025669">
    <property type="entry name" value="AAA_dom"/>
</dbReference>
<protein>
    <submittedName>
        <fullName evidence="2">Chromosome partitioning protein ParA</fullName>
    </submittedName>
</protein>
<comment type="caution">
    <text evidence="2">The sequence shown here is derived from an EMBL/GenBank/DDBJ whole genome shotgun (WGS) entry which is preliminary data.</text>
</comment>
<dbReference type="OrthoDB" id="298117at2157"/>
<name>A0A830F325_9EURY</name>
<dbReference type="PANTHER" id="PTHR13696">
    <property type="entry name" value="P-LOOP CONTAINING NUCLEOSIDE TRIPHOSPHATE HYDROLASE"/>
    <property type="match status" value="1"/>
</dbReference>
<evidence type="ECO:0000313" key="3">
    <source>
        <dbReference type="Proteomes" id="UP000614221"/>
    </source>
</evidence>
<reference evidence="2" key="2">
    <citation type="submission" date="2020-09" db="EMBL/GenBank/DDBJ databases">
        <authorList>
            <person name="Sun Q."/>
            <person name="Ohkuma M."/>
        </authorList>
    </citation>
    <scope>NUCLEOTIDE SEQUENCE</scope>
    <source>
        <strain evidence="2">JCM 19018</strain>
    </source>
</reference>
<dbReference type="Pfam" id="PF13614">
    <property type="entry name" value="AAA_31"/>
    <property type="match status" value="1"/>
</dbReference>
<feature type="domain" description="AAA" evidence="1">
    <location>
        <begin position="6"/>
        <end position="184"/>
    </location>
</feature>
<accession>A0A830F325</accession>
<evidence type="ECO:0000313" key="2">
    <source>
        <dbReference type="EMBL" id="GGK77161.1"/>
    </source>
</evidence>
<dbReference type="Gene3D" id="3.40.50.300">
    <property type="entry name" value="P-loop containing nucleotide triphosphate hydrolases"/>
    <property type="match status" value="1"/>
</dbReference>
<dbReference type="InterPro" id="IPR050678">
    <property type="entry name" value="DNA_Partitioning_ATPase"/>
</dbReference>
<dbReference type="CDD" id="cd02042">
    <property type="entry name" value="ParAB_family"/>
    <property type="match status" value="1"/>
</dbReference>
<proteinExistence type="predicted"/>
<gene>
    <name evidence="2" type="ORF">GCM10009067_31970</name>
</gene>
<evidence type="ECO:0000259" key="1">
    <source>
        <dbReference type="Pfam" id="PF13614"/>
    </source>
</evidence>
<reference evidence="2" key="1">
    <citation type="journal article" date="2014" name="Int. J. Syst. Evol. Microbiol.">
        <title>Complete genome sequence of Corynebacterium casei LMG S-19264T (=DSM 44701T), isolated from a smear-ripened cheese.</title>
        <authorList>
            <consortium name="US DOE Joint Genome Institute (JGI-PGF)"/>
            <person name="Walter F."/>
            <person name="Albersmeier A."/>
            <person name="Kalinowski J."/>
            <person name="Ruckert C."/>
        </authorList>
    </citation>
    <scope>NUCLEOTIDE SEQUENCE</scope>
    <source>
        <strain evidence="2">JCM 19018</strain>
    </source>
</reference>
<dbReference type="InterPro" id="IPR027417">
    <property type="entry name" value="P-loop_NTPase"/>
</dbReference>
<dbReference type="EMBL" id="BMPD01000006">
    <property type="protein sequence ID" value="GGK77161.1"/>
    <property type="molecule type" value="Genomic_DNA"/>
</dbReference>
<dbReference type="AlphaFoldDB" id="A0A830F325"/>
<sequence>MLSYTVYSEAGGVGKTSLTANLAVAHARAGLKPLIVPLDPQDGDLSRLMGVDTDRANSGADNLVRHMVNSPRGPFKDLIRTAEGVDIVPEHNLLSDLSDHLAREQSKAEDLGDAYNIYAQLQRVLRDGGVGDEYDVLLCDPPATESDHLYNSIYATRNLVIPVEPSWKGQASVEGLADLATNFAEQLNIDVGVLAAIPNGVKNTADQREMLGDVEFSTPEVIGDRTSLMEGCWKQQCSAFRYVREHRSRRREYEVETLAQIDRIARFLEGEVGLEAPNPPEPGALEEPA</sequence>
<dbReference type="SUPFAM" id="SSF52540">
    <property type="entry name" value="P-loop containing nucleoside triphosphate hydrolases"/>
    <property type="match status" value="1"/>
</dbReference>
<organism evidence="2 3">
    <name type="scientific">Haloarcula sebkhae</name>
    <dbReference type="NCBI Taxonomy" id="932660"/>
    <lineage>
        <taxon>Archaea</taxon>
        <taxon>Methanobacteriati</taxon>
        <taxon>Methanobacteriota</taxon>
        <taxon>Stenosarchaea group</taxon>
        <taxon>Halobacteria</taxon>
        <taxon>Halobacteriales</taxon>
        <taxon>Haloarculaceae</taxon>
        <taxon>Haloarcula</taxon>
    </lineage>
</organism>